<dbReference type="SUPFAM" id="SSF52025">
    <property type="entry name" value="PA domain"/>
    <property type="match status" value="1"/>
</dbReference>
<feature type="active site" description="Charge relay system" evidence="9 10">
    <location>
        <position position="177"/>
    </location>
</feature>
<dbReference type="InterPro" id="IPR045051">
    <property type="entry name" value="SBT"/>
</dbReference>
<dbReference type="Gene3D" id="3.50.30.30">
    <property type="match status" value="1"/>
</dbReference>
<sequence length="778" mass="82073">MEKVITKGGSVWILLITFLFFVSNTSPVTCTRSYPAPPDHHITSSQSDRSAPGLKNYIIHVRNPDAYVANDLDSWYKSFLPARDDHLAGDGDGDGDGEQYSRLVYSYKNVVNGFAARLTDEEVEAMKGKEGFLAARPDRFVSLHTTHSPAFMGLDSQKGPWKETAQFGKGVIVGVLDTGVFPSHPSFDGSGMPPPPSKWKGECEFNASDCNNKIVGMRAFRRGRDAMKGRATPAGPVSPYDNDGHGSHTASTIGGRFVEGAGVLGNAEGTAAGVAPAAHLAIYRVCYRGGCADSDILAAMDKAVEDGVDVLSLSLGGHPLDFASDGMAVGAFGAIKNGVFVTCSAGNDGPDRRTLSNEAPWILTVGASTVDRTLLASVKLGNGDVLKGESLFQPKDLESTMLPLVYPGGGLGNKTAVSTCATLDGHDVKGKVVLCDRGGGIGRVDKGNVVKAAGGAGMILANTDVDGYSLIADFHVLPASHVSSAAGDTIRAYLKSTANPTAEIVFGGTALGTGPAPMMASFSSRGPSRISPGILKPDVTGPGVSILAAWPSNVGPVFNILSGTSMSCPHLSGVAALVKAVHPEWSPAAIKSAIMTTAYTSTVDGSSPIPDETQNPANYFAMGAGHVDPIRAMDPGLVYDIEPDEYIPYLCGKYSDEDVSIIAGRQVECASYGRKREGELNYPSFKEHFGLGQTFNRTVTKVGGAPERYTVQIENPRGVEVIVDPKTLSFSKPMEKKSFRVTLERVGKDIPEGTIYEGSLKWVSSKHVVRSPISVTLF</sequence>
<dbReference type="GO" id="GO:0004252">
    <property type="term" value="F:serine-type endopeptidase activity"/>
    <property type="evidence" value="ECO:0007669"/>
    <property type="project" value="UniProtKB-UniRule"/>
</dbReference>
<dbReference type="InterPro" id="IPR034197">
    <property type="entry name" value="Peptidases_S8_3"/>
</dbReference>
<evidence type="ECO:0000256" key="1">
    <source>
        <dbReference type="ARBA" id="ARBA00004613"/>
    </source>
</evidence>
<keyword evidence="7 10" id="KW-0720">Serine protease</keyword>
<evidence type="ECO:0000259" key="13">
    <source>
        <dbReference type="Pfam" id="PF00082"/>
    </source>
</evidence>
<dbReference type="FunFam" id="3.40.50.200:FF:000006">
    <property type="entry name" value="Subtilisin-like protease SBT1.5"/>
    <property type="match status" value="1"/>
</dbReference>
<comment type="subcellular location">
    <subcellularLocation>
        <location evidence="1">Secreted</location>
    </subcellularLocation>
</comment>
<dbReference type="InterPro" id="IPR015500">
    <property type="entry name" value="Peptidase_S8_subtilisin-rel"/>
</dbReference>
<dbReference type="Pfam" id="PF17766">
    <property type="entry name" value="fn3_6"/>
    <property type="match status" value="1"/>
</dbReference>
<dbReference type="GO" id="GO:0005576">
    <property type="term" value="C:extracellular region"/>
    <property type="evidence" value="ECO:0007669"/>
    <property type="project" value="UniProtKB-SubCell"/>
</dbReference>
<dbReference type="Gene3D" id="3.40.50.200">
    <property type="entry name" value="Peptidase S8/S53 domain"/>
    <property type="match status" value="1"/>
</dbReference>
<dbReference type="InterPro" id="IPR036852">
    <property type="entry name" value="Peptidase_S8/S53_dom_sf"/>
</dbReference>
<reference evidence="17 18" key="1">
    <citation type="submission" date="2021-07" db="EMBL/GenBank/DDBJ databases">
        <title>The Aristolochia fimbriata genome: insights into angiosperm evolution, floral development and chemical biosynthesis.</title>
        <authorList>
            <person name="Jiao Y."/>
        </authorList>
    </citation>
    <scope>NUCLEOTIDE SEQUENCE [LARGE SCALE GENOMIC DNA]</scope>
    <source>
        <strain evidence="17">IBCAS-2021</strain>
        <tissue evidence="17">Leaf</tissue>
    </source>
</reference>
<dbReference type="PANTHER" id="PTHR10795">
    <property type="entry name" value="PROPROTEIN CONVERTASE SUBTILISIN/KEXIN"/>
    <property type="match status" value="1"/>
</dbReference>
<keyword evidence="5 12" id="KW-0732">Signal</keyword>
<keyword evidence="18" id="KW-1185">Reference proteome</keyword>
<evidence type="ECO:0000259" key="14">
    <source>
        <dbReference type="Pfam" id="PF02225"/>
    </source>
</evidence>
<evidence type="ECO:0000256" key="3">
    <source>
        <dbReference type="ARBA" id="ARBA00022525"/>
    </source>
</evidence>
<dbReference type="Gene3D" id="2.60.40.2310">
    <property type="match status" value="1"/>
</dbReference>
<evidence type="ECO:0000256" key="12">
    <source>
        <dbReference type="SAM" id="SignalP"/>
    </source>
</evidence>
<dbReference type="EMBL" id="JAINDJ010000004">
    <property type="protein sequence ID" value="KAG9450183.1"/>
    <property type="molecule type" value="Genomic_DNA"/>
</dbReference>
<feature type="domain" description="Inhibitor I9" evidence="15">
    <location>
        <begin position="57"/>
        <end position="144"/>
    </location>
</feature>
<dbReference type="CDD" id="cd04852">
    <property type="entry name" value="Peptidases_S8_3"/>
    <property type="match status" value="1"/>
</dbReference>
<gene>
    <name evidence="17" type="ORF">H6P81_010148</name>
</gene>
<dbReference type="PROSITE" id="PS51892">
    <property type="entry name" value="SUBTILASE"/>
    <property type="match status" value="1"/>
</dbReference>
<evidence type="ECO:0000256" key="9">
    <source>
        <dbReference type="PIRSR" id="PIRSR615500-1"/>
    </source>
</evidence>
<dbReference type="Proteomes" id="UP000825729">
    <property type="component" value="Unassembled WGS sequence"/>
</dbReference>
<keyword evidence="8" id="KW-0325">Glycoprotein</keyword>
<evidence type="ECO:0000313" key="17">
    <source>
        <dbReference type="EMBL" id="KAG9450183.1"/>
    </source>
</evidence>
<organism evidence="17 18">
    <name type="scientific">Aristolochia fimbriata</name>
    <name type="common">White veined hardy Dutchman's pipe vine</name>
    <dbReference type="NCBI Taxonomy" id="158543"/>
    <lineage>
        <taxon>Eukaryota</taxon>
        <taxon>Viridiplantae</taxon>
        <taxon>Streptophyta</taxon>
        <taxon>Embryophyta</taxon>
        <taxon>Tracheophyta</taxon>
        <taxon>Spermatophyta</taxon>
        <taxon>Magnoliopsida</taxon>
        <taxon>Magnoliidae</taxon>
        <taxon>Piperales</taxon>
        <taxon>Aristolochiaceae</taxon>
        <taxon>Aristolochia</taxon>
    </lineage>
</organism>
<name>A0AAV7ESE7_ARIFI</name>
<comment type="similarity">
    <text evidence="2 10">Belongs to the peptidase S8 family.</text>
</comment>
<keyword evidence="3" id="KW-0964">Secreted</keyword>
<keyword evidence="4 10" id="KW-0645">Protease</keyword>
<dbReference type="FunFam" id="3.50.30.30:FF:000005">
    <property type="entry name" value="subtilisin-like protease SBT1.5"/>
    <property type="match status" value="1"/>
</dbReference>
<evidence type="ECO:0000256" key="8">
    <source>
        <dbReference type="ARBA" id="ARBA00023180"/>
    </source>
</evidence>
<proteinExistence type="inferred from homology"/>
<protein>
    <submittedName>
        <fullName evidence="17">Uncharacterized protein</fullName>
    </submittedName>
</protein>
<evidence type="ECO:0000259" key="15">
    <source>
        <dbReference type="Pfam" id="PF05922"/>
    </source>
</evidence>
<dbReference type="InterPro" id="IPR041469">
    <property type="entry name" value="Subtilisin-like_FN3"/>
</dbReference>
<feature type="domain" description="Peptidase S8/S53" evidence="13">
    <location>
        <begin position="168"/>
        <end position="611"/>
    </location>
</feature>
<dbReference type="Pfam" id="PF05922">
    <property type="entry name" value="Inhibitor_I9"/>
    <property type="match status" value="1"/>
</dbReference>
<evidence type="ECO:0000256" key="2">
    <source>
        <dbReference type="ARBA" id="ARBA00011073"/>
    </source>
</evidence>
<dbReference type="InterPro" id="IPR046450">
    <property type="entry name" value="PA_dom_sf"/>
</dbReference>
<evidence type="ECO:0000256" key="10">
    <source>
        <dbReference type="PROSITE-ProRule" id="PRU01240"/>
    </source>
</evidence>
<dbReference type="InterPro" id="IPR010259">
    <property type="entry name" value="S8pro/Inhibitor_I9"/>
</dbReference>
<dbReference type="CDD" id="cd02120">
    <property type="entry name" value="PA_subtilisin_like"/>
    <property type="match status" value="1"/>
</dbReference>
<dbReference type="InterPro" id="IPR003137">
    <property type="entry name" value="PA_domain"/>
</dbReference>
<evidence type="ECO:0000256" key="4">
    <source>
        <dbReference type="ARBA" id="ARBA00022670"/>
    </source>
</evidence>
<dbReference type="InterPro" id="IPR000209">
    <property type="entry name" value="Peptidase_S8/S53_dom"/>
</dbReference>
<evidence type="ECO:0000256" key="6">
    <source>
        <dbReference type="ARBA" id="ARBA00022801"/>
    </source>
</evidence>
<feature type="region of interest" description="Disordered" evidence="11">
    <location>
        <begin position="227"/>
        <end position="246"/>
    </location>
</feature>
<dbReference type="Gene3D" id="3.30.70.80">
    <property type="entry name" value="Peptidase S8 propeptide/proteinase inhibitor I9"/>
    <property type="match status" value="1"/>
</dbReference>
<evidence type="ECO:0000259" key="16">
    <source>
        <dbReference type="Pfam" id="PF17766"/>
    </source>
</evidence>
<accession>A0AAV7ESE7</accession>
<dbReference type="GO" id="GO:0006508">
    <property type="term" value="P:proteolysis"/>
    <property type="evidence" value="ECO:0007669"/>
    <property type="project" value="UniProtKB-KW"/>
</dbReference>
<dbReference type="SUPFAM" id="SSF52743">
    <property type="entry name" value="Subtilisin-like"/>
    <property type="match status" value="1"/>
</dbReference>
<dbReference type="PRINTS" id="PR00723">
    <property type="entry name" value="SUBTILISIN"/>
</dbReference>
<feature type="signal peptide" evidence="12">
    <location>
        <begin position="1"/>
        <end position="27"/>
    </location>
</feature>
<evidence type="ECO:0000256" key="11">
    <source>
        <dbReference type="SAM" id="MobiDB-lite"/>
    </source>
</evidence>
<feature type="chain" id="PRO_5044012120" evidence="12">
    <location>
        <begin position="28"/>
        <end position="778"/>
    </location>
</feature>
<feature type="active site" description="Charge relay system" evidence="9 10">
    <location>
        <position position="245"/>
    </location>
</feature>
<dbReference type="Pfam" id="PF00082">
    <property type="entry name" value="Peptidase_S8"/>
    <property type="match status" value="1"/>
</dbReference>
<evidence type="ECO:0000256" key="7">
    <source>
        <dbReference type="ARBA" id="ARBA00022825"/>
    </source>
</evidence>
<feature type="domain" description="PA" evidence="14">
    <location>
        <begin position="402"/>
        <end position="490"/>
    </location>
</feature>
<comment type="caution">
    <text evidence="17">The sequence shown here is derived from an EMBL/GenBank/DDBJ whole genome shotgun (WGS) entry which is preliminary data.</text>
</comment>
<dbReference type="PROSITE" id="PS00136">
    <property type="entry name" value="SUBTILASE_ASP"/>
    <property type="match status" value="1"/>
</dbReference>
<dbReference type="InterPro" id="IPR037045">
    <property type="entry name" value="S8pro/Inhibitor_I9_sf"/>
</dbReference>
<feature type="domain" description="Subtilisin-like protease fibronectin type-III" evidence="16">
    <location>
        <begin position="679"/>
        <end position="775"/>
    </location>
</feature>
<evidence type="ECO:0000313" key="18">
    <source>
        <dbReference type="Proteomes" id="UP000825729"/>
    </source>
</evidence>
<keyword evidence="6 10" id="KW-0378">Hydrolase</keyword>
<evidence type="ECO:0000256" key="5">
    <source>
        <dbReference type="ARBA" id="ARBA00022729"/>
    </source>
</evidence>
<dbReference type="AlphaFoldDB" id="A0AAV7ESE7"/>
<dbReference type="InterPro" id="IPR023827">
    <property type="entry name" value="Peptidase_S8_Asp-AS"/>
</dbReference>
<dbReference type="Pfam" id="PF02225">
    <property type="entry name" value="PA"/>
    <property type="match status" value="1"/>
</dbReference>
<feature type="active site" description="Charge relay system" evidence="9 10">
    <location>
        <position position="565"/>
    </location>
</feature>